<organism evidence="10 11">
    <name type="scientific">Pandoraea captiosa</name>
    <dbReference type="NCBI Taxonomy" id="2508302"/>
    <lineage>
        <taxon>Bacteria</taxon>
        <taxon>Pseudomonadati</taxon>
        <taxon>Pseudomonadota</taxon>
        <taxon>Betaproteobacteria</taxon>
        <taxon>Burkholderiales</taxon>
        <taxon>Burkholderiaceae</taxon>
        <taxon>Pandoraea</taxon>
    </lineage>
</organism>
<keyword evidence="6" id="KW-0283">Flagellar rotation</keyword>
<dbReference type="InterPro" id="IPR001172">
    <property type="entry name" value="FliN_T3SS_HrcQb"/>
</dbReference>
<keyword evidence="10" id="KW-0969">Cilium</keyword>
<dbReference type="InterPro" id="IPR051469">
    <property type="entry name" value="FliN/MopA/SpaO"/>
</dbReference>
<keyword evidence="7" id="KW-0472">Membrane</keyword>
<feature type="region of interest" description="Disordered" evidence="8">
    <location>
        <begin position="1"/>
        <end position="40"/>
    </location>
</feature>
<dbReference type="SUPFAM" id="SSF101801">
    <property type="entry name" value="Surface presentation of antigens (SPOA)"/>
    <property type="match status" value="1"/>
</dbReference>
<dbReference type="GO" id="GO:0006935">
    <property type="term" value="P:chemotaxis"/>
    <property type="evidence" value="ECO:0007669"/>
    <property type="project" value="UniProtKB-KW"/>
</dbReference>
<proteinExistence type="inferred from homology"/>
<dbReference type="InterPro" id="IPR036429">
    <property type="entry name" value="SpoA-like_sf"/>
</dbReference>
<evidence type="ECO:0000313" key="10">
    <source>
        <dbReference type="EMBL" id="VVE70633.1"/>
    </source>
</evidence>
<dbReference type="FunFam" id="2.30.330.10:FF:000001">
    <property type="entry name" value="Flagellar motor switch protein FliN"/>
    <property type="match status" value="1"/>
</dbReference>
<comment type="similarity">
    <text evidence="2">Belongs to the FliN/MopA/SpaO family.</text>
</comment>
<feature type="domain" description="Flagellar motor switch protein FliN-like C-terminal" evidence="9">
    <location>
        <begin position="70"/>
        <end position="140"/>
    </location>
</feature>
<evidence type="ECO:0000313" key="11">
    <source>
        <dbReference type="Proteomes" id="UP000414136"/>
    </source>
</evidence>
<dbReference type="EMBL" id="CABPSQ010000007">
    <property type="protein sequence ID" value="VVE70633.1"/>
    <property type="molecule type" value="Genomic_DNA"/>
</dbReference>
<dbReference type="PANTHER" id="PTHR43484">
    <property type="match status" value="1"/>
</dbReference>
<sequence length="151" mass="15785">MSDTPQTPGDDAQAMADEWASAMAEQTAAEPAAAAPQPAFAQSAPAAPVFQPLAATAGNPATATHNDIDLILDIPVQMTVELGRTKIAIKNLLQLAQGSVVELDGMAGEPMDVLVNGCLIAQGEVVVVNDKFGIRLTDIITPSERIRKLNR</sequence>
<dbReference type="Proteomes" id="UP000414136">
    <property type="component" value="Unassembled WGS sequence"/>
</dbReference>
<evidence type="ECO:0000256" key="8">
    <source>
        <dbReference type="SAM" id="MobiDB-lite"/>
    </source>
</evidence>
<dbReference type="InterPro" id="IPR012826">
    <property type="entry name" value="FliN"/>
</dbReference>
<dbReference type="Gene3D" id="2.30.330.10">
    <property type="entry name" value="SpoA-like"/>
    <property type="match status" value="1"/>
</dbReference>
<evidence type="ECO:0000259" key="9">
    <source>
        <dbReference type="Pfam" id="PF01052"/>
    </source>
</evidence>
<evidence type="ECO:0000256" key="2">
    <source>
        <dbReference type="ARBA" id="ARBA00009226"/>
    </source>
</evidence>
<evidence type="ECO:0000256" key="7">
    <source>
        <dbReference type="ARBA" id="ARBA00023136"/>
    </source>
</evidence>
<dbReference type="Pfam" id="PF01052">
    <property type="entry name" value="FliMN_C"/>
    <property type="match status" value="1"/>
</dbReference>
<dbReference type="RefSeq" id="WP_150626447.1">
    <property type="nucleotide sequence ID" value="NZ_CABPSQ010000007.1"/>
</dbReference>
<evidence type="ECO:0000256" key="1">
    <source>
        <dbReference type="ARBA" id="ARBA00004413"/>
    </source>
</evidence>
<dbReference type="GO" id="GO:0005886">
    <property type="term" value="C:plasma membrane"/>
    <property type="evidence" value="ECO:0007669"/>
    <property type="project" value="UniProtKB-SubCell"/>
</dbReference>
<dbReference type="OrthoDB" id="9773459at2"/>
<feature type="compositionally biased region" description="Low complexity" evidence="8">
    <location>
        <begin position="20"/>
        <end position="40"/>
    </location>
</feature>
<reference evidence="10 11" key="1">
    <citation type="submission" date="2019-08" db="EMBL/GenBank/DDBJ databases">
        <authorList>
            <person name="Peeters C."/>
        </authorList>
    </citation>
    <scope>NUCLEOTIDE SEQUENCE [LARGE SCALE GENOMIC DNA]</scope>
    <source>
        <strain evidence="10 11">LMG 31118</strain>
    </source>
</reference>
<evidence type="ECO:0000256" key="4">
    <source>
        <dbReference type="ARBA" id="ARBA00022475"/>
    </source>
</evidence>
<keyword evidence="11" id="KW-1185">Reference proteome</keyword>
<dbReference type="PRINTS" id="PR00956">
    <property type="entry name" value="FLGMOTORFLIN"/>
</dbReference>
<keyword evidence="10" id="KW-0282">Flagellum</keyword>
<protein>
    <recommendedName>
        <fullName evidence="3">Flagellar motor switch protein FliN</fullName>
    </recommendedName>
</protein>
<dbReference type="NCBIfam" id="TIGR02480">
    <property type="entry name" value="fliN"/>
    <property type="match status" value="1"/>
</dbReference>
<dbReference type="GO" id="GO:0009425">
    <property type="term" value="C:bacterial-type flagellum basal body"/>
    <property type="evidence" value="ECO:0007669"/>
    <property type="project" value="InterPro"/>
</dbReference>
<keyword evidence="10" id="KW-0966">Cell projection</keyword>
<accession>A0A5E5ADQ8</accession>
<evidence type="ECO:0000256" key="5">
    <source>
        <dbReference type="ARBA" id="ARBA00022500"/>
    </source>
</evidence>
<dbReference type="InterPro" id="IPR001543">
    <property type="entry name" value="FliN-like_C"/>
</dbReference>
<dbReference type="PANTHER" id="PTHR43484:SF1">
    <property type="entry name" value="FLAGELLAR MOTOR SWITCH PROTEIN FLIN"/>
    <property type="match status" value="1"/>
</dbReference>
<dbReference type="AlphaFoldDB" id="A0A5E5ADQ8"/>
<evidence type="ECO:0000256" key="3">
    <source>
        <dbReference type="ARBA" id="ARBA00021897"/>
    </source>
</evidence>
<comment type="subcellular location">
    <subcellularLocation>
        <location evidence="1">Cell membrane</location>
        <topology evidence="1">Peripheral membrane protein</topology>
        <orientation evidence="1">Cytoplasmic side</orientation>
    </subcellularLocation>
</comment>
<gene>
    <name evidence="10" type="ORF">PCA31118_03583</name>
</gene>
<name>A0A5E5ADQ8_9BURK</name>
<dbReference type="GO" id="GO:0003774">
    <property type="term" value="F:cytoskeletal motor activity"/>
    <property type="evidence" value="ECO:0007669"/>
    <property type="project" value="InterPro"/>
</dbReference>
<keyword evidence="5" id="KW-0145">Chemotaxis</keyword>
<dbReference type="GO" id="GO:0071973">
    <property type="term" value="P:bacterial-type flagellum-dependent cell motility"/>
    <property type="evidence" value="ECO:0007669"/>
    <property type="project" value="InterPro"/>
</dbReference>
<evidence type="ECO:0000256" key="6">
    <source>
        <dbReference type="ARBA" id="ARBA00022779"/>
    </source>
</evidence>
<keyword evidence="4" id="KW-1003">Cell membrane</keyword>